<accession>A0ABY3X489</accession>
<dbReference type="RefSeq" id="WP_242150197.1">
    <property type="nucleotide sequence ID" value="NZ_CP093379.1"/>
</dbReference>
<dbReference type="Gene3D" id="3.40.50.1240">
    <property type="entry name" value="Phosphoglycerate mutase-like"/>
    <property type="match status" value="1"/>
</dbReference>
<evidence type="ECO:0000313" key="2">
    <source>
        <dbReference type="Proteomes" id="UP000829542"/>
    </source>
</evidence>
<keyword evidence="2" id="KW-1185">Reference proteome</keyword>
<dbReference type="EMBL" id="CP093379">
    <property type="protein sequence ID" value="UNM96499.1"/>
    <property type="molecule type" value="Genomic_DNA"/>
</dbReference>
<dbReference type="SUPFAM" id="SSF53254">
    <property type="entry name" value="Phosphoglycerate mutase-like"/>
    <property type="match status" value="1"/>
</dbReference>
<organism evidence="1 2">
    <name type="scientific">Ignatzschineria rhizosphaerae</name>
    <dbReference type="NCBI Taxonomy" id="2923279"/>
    <lineage>
        <taxon>Bacteria</taxon>
        <taxon>Pseudomonadati</taxon>
        <taxon>Pseudomonadota</taxon>
        <taxon>Gammaproteobacteria</taxon>
        <taxon>Cardiobacteriales</taxon>
        <taxon>Ignatzschineriaceae</taxon>
        <taxon>Ignatzschineria</taxon>
    </lineage>
</organism>
<dbReference type="SMART" id="SM00855">
    <property type="entry name" value="PGAM"/>
    <property type="match status" value="1"/>
</dbReference>
<protein>
    <submittedName>
        <fullName evidence="1">Histidine phosphatase family protein</fullName>
    </submittedName>
</protein>
<dbReference type="InterPro" id="IPR029033">
    <property type="entry name" value="His_PPase_superfam"/>
</dbReference>
<dbReference type="PANTHER" id="PTHR48100:SF1">
    <property type="entry name" value="HISTIDINE PHOSPHATASE FAMILY PROTEIN-RELATED"/>
    <property type="match status" value="1"/>
</dbReference>
<dbReference type="InterPro" id="IPR050275">
    <property type="entry name" value="PGM_Phosphatase"/>
</dbReference>
<evidence type="ECO:0000313" key="1">
    <source>
        <dbReference type="EMBL" id="UNM96499.1"/>
    </source>
</evidence>
<dbReference type="Proteomes" id="UP000829542">
    <property type="component" value="Chromosome"/>
</dbReference>
<name>A0ABY3X489_9GAMM</name>
<reference evidence="1 2" key="1">
    <citation type="submission" date="2022-03" db="EMBL/GenBank/DDBJ databases">
        <title>Ignatzschineria rhizosphaerae HR5S32.</title>
        <authorList>
            <person name="Sun J.Q."/>
            <person name="Feng J.Y."/>
        </authorList>
    </citation>
    <scope>NUCLEOTIDE SEQUENCE [LARGE SCALE GENOMIC DNA]</scope>
    <source>
        <strain evidence="1 2">HR5S32</strain>
    </source>
</reference>
<dbReference type="PANTHER" id="PTHR48100">
    <property type="entry name" value="BROAD-SPECIFICITY PHOSPHATASE YOR283W-RELATED"/>
    <property type="match status" value="1"/>
</dbReference>
<sequence length="207" mass="23624">MKELILIRHGEAEHLANKLTGGWSDHPLTALGMQQALKTAKTIFSYLSERAHISLYSSDLIRAQTTAQQIQSHLKINYIHYHLGLRELNNGIAKNISIGDAKKLLNPITGPTLDWTPYQNGESWRMLSQRINQTMEEIHSQTHDDTVIIISHANAIICMIHWWLNITEDHHLTNIMYSIDPCSITHLIQDKHGCLTIKKLNDTSHLK</sequence>
<proteinExistence type="predicted"/>
<gene>
    <name evidence="1" type="ORF">MMG00_01140</name>
</gene>
<dbReference type="InterPro" id="IPR013078">
    <property type="entry name" value="His_Pase_superF_clade-1"/>
</dbReference>
<dbReference type="Pfam" id="PF00300">
    <property type="entry name" value="His_Phos_1"/>
    <property type="match status" value="1"/>
</dbReference>
<dbReference type="CDD" id="cd07067">
    <property type="entry name" value="HP_PGM_like"/>
    <property type="match status" value="1"/>
</dbReference>